<dbReference type="NCBIfam" id="NF007139">
    <property type="entry name" value="PRK09585.1-3"/>
    <property type="match status" value="1"/>
</dbReference>
<dbReference type="Pfam" id="PF03702">
    <property type="entry name" value="AnmK"/>
    <property type="match status" value="1"/>
</dbReference>
<dbReference type="GO" id="GO:0005524">
    <property type="term" value="F:ATP binding"/>
    <property type="evidence" value="ECO:0007669"/>
    <property type="project" value="InterPro"/>
</dbReference>
<dbReference type="InterPro" id="IPR005338">
    <property type="entry name" value="Anhydro_N_Ac-Mur_kinase"/>
</dbReference>
<organism evidence="1">
    <name type="scientific">hydrothermal vent metagenome</name>
    <dbReference type="NCBI Taxonomy" id="652676"/>
    <lineage>
        <taxon>unclassified sequences</taxon>
        <taxon>metagenomes</taxon>
        <taxon>ecological metagenomes</taxon>
    </lineage>
</organism>
<dbReference type="PANTHER" id="PTHR30605:SF0">
    <property type="entry name" value="ANHYDRO-N-ACETYLMURAMIC ACID KINASE"/>
    <property type="match status" value="1"/>
</dbReference>
<dbReference type="CDD" id="cd24050">
    <property type="entry name" value="ASKHA_NBD_ANMK"/>
    <property type="match status" value="1"/>
</dbReference>
<gene>
    <name evidence="1" type="ORF">MNBD_GAMMA19-937</name>
</gene>
<name>A0A3B1B8M3_9ZZZZ</name>
<protein>
    <submittedName>
        <fullName evidence="1">Anhydro-N-acetylmuramic acid kinase</fullName>
        <ecNumber evidence="1">2.7.1.170</ecNumber>
    </submittedName>
</protein>
<evidence type="ECO:0000313" key="1">
    <source>
        <dbReference type="EMBL" id="VAX02665.1"/>
    </source>
</evidence>
<dbReference type="GO" id="GO:0016773">
    <property type="term" value="F:phosphotransferase activity, alcohol group as acceptor"/>
    <property type="evidence" value="ECO:0007669"/>
    <property type="project" value="InterPro"/>
</dbReference>
<dbReference type="PANTHER" id="PTHR30605">
    <property type="entry name" value="ANHYDRO-N-ACETYLMURAMIC ACID KINASE"/>
    <property type="match status" value="1"/>
</dbReference>
<keyword evidence="1" id="KW-0808">Transferase</keyword>
<keyword evidence="1" id="KW-0418">Kinase</keyword>
<dbReference type="NCBIfam" id="NF007148">
    <property type="entry name" value="PRK09585.3-2"/>
    <property type="match status" value="1"/>
</dbReference>
<dbReference type="SUPFAM" id="SSF53067">
    <property type="entry name" value="Actin-like ATPase domain"/>
    <property type="match status" value="1"/>
</dbReference>
<dbReference type="GO" id="GO:0009254">
    <property type="term" value="P:peptidoglycan turnover"/>
    <property type="evidence" value="ECO:0007669"/>
    <property type="project" value="InterPro"/>
</dbReference>
<dbReference type="HAMAP" id="MF_01270">
    <property type="entry name" value="AnhMurNAc_kinase"/>
    <property type="match status" value="1"/>
</dbReference>
<reference evidence="1" key="1">
    <citation type="submission" date="2018-06" db="EMBL/GenBank/DDBJ databases">
        <authorList>
            <person name="Zhirakovskaya E."/>
        </authorList>
    </citation>
    <scope>NUCLEOTIDE SEQUENCE</scope>
</reference>
<dbReference type="AlphaFoldDB" id="A0A3B1B8M3"/>
<sequence>MNYYIGLMSGTSLDAIDAALVSFPNDRPVLHHAINYPLGKSLRDDIQTLCTPGDNEIDRMGQLDIVLGNTFATAAKKLLTDAGIDATQIHAIGSHGQTIRHRPGQEKEKRFTLQIGDPNTIAEQTGITTVADFRRRDMAAGGQGAPLVPAFHAAFFSTDTQARVILNIGGMANVTLLPTDTKIPVSGFDTGPGNILLDSWIQQQQQQPFDHDGQWAASGTVDLHLLDTLLKDSFFQLPPPKSTGREYFNLAWLQQYLDKHKHTLTPVNVQATLSELTATSIADAIKKYATKDIELVVCGGGVRNTDLMQRIVKKLASTTVKTSDDYGLPAEWMEAVAFAWLARETLAYRPGNLPGVTGARHPVVLGGIYPR</sequence>
<proteinExistence type="inferred from homology"/>
<dbReference type="InterPro" id="IPR043129">
    <property type="entry name" value="ATPase_NBD"/>
</dbReference>
<dbReference type="Gene3D" id="3.30.420.40">
    <property type="match status" value="2"/>
</dbReference>
<accession>A0A3B1B8M3</accession>
<dbReference type="EMBL" id="UOFV01000335">
    <property type="protein sequence ID" value="VAX02665.1"/>
    <property type="molecule type" value="Genomic_DNA"/>
</dbReference>
<dbReference type="EC" id="2.7.1.170" evidence="1"/>
<dbReference type="GO" id="GO:0006040">
    <property type="term" value="P:amino sugar metabolic process"/>
    <property type="evidence" value="ECO:0007669"/>
    <property type="project" value="InterPro"/>
</dbReference>
<dbReference type="GO" id="GO:0016301">
    <property type="term" value="F:kinase activity"/>
    <property type="evidence" value="ECO:0007669"/>
    <property type="project" value="UniProtKB-KW"/>
</dbReference>